<dbReference type="NCBIfam" id="TIGR00414">
    <property type="entry name" value="serS"/>
    <property type="match status" value="1"/>
</dbReference>
<dbReference type="InterPro" id="IPR033729">
    <property type="entry name" value="SerRS_core"/>
</dbReference>
<keyword evidence="4 12" id="KW-0963">Cytoplasm</keyword>
<organism evidence="17 18">
    <name type="scientific">Parvularcula marina</name>
    <dbReference type="NCBI Taxonomy" id="2292771"/>
    <lineage>
        <taxon>Bacteria</taxon>
        <taxon>Pseudomonadati</taxon>
        <taxon>Pseudomonadota</taxon>
        <taxon>Alphaproteobacteria</taxon>
        <taxon>Parvularculales</taxon>
        <taxon>Parvularculaceae</taxon>
        <taxon>Parvularcula</taxon>
    </lineage>
</organism>
<dbReference type="FunCoup" id="A0A371RGV7">
    <property type="interactions" value="526"/>
</dbReference>
<dbReference type="CDD" id="cd00770">
    <property type="entry name" value="SerRS_core"/>
    <property type="match status" value="1"/>
</dbReference>
<dbReference type="InterPro" id="IPR042103">
    <property type="entry name" value="SerRS_1_N_sf"/>
</dbReference>
<comment type="domain">
    <text evidence="12">Consists of two distinct domains, a catalytic core and a N-terminal extension that is involved in tRNA binding.</text>
</comment>
<comment type="catalytic activity">
    <reaction evidence="10 12">
        <text>tRNA(Sec) + L-serine + ATP = L-seryl-tRNA(Sec) + AMP + diphosphate + H(+)</text>
        <dbReference type="Rhea" id="RHEA:42580"/>
        <dbReference type="Rhea" id="RHEA-COMP:9742"/>
        <dbReference type="Rhea" id="RHEA-COMP:10128"/>
        <dbReference type="ChEBI" id="CHEBI:15378"/>
        <dbReference type="ChEBI" id="CHEBI:30616"/>
        <dbReference type="ChEBI" id="CHEBI:33019"/>
        <dbReference type="ChEBI" id="CHEBI:33384"/>
        <dbReference type="ChEBI" id="CHEBI:78442"/>
        <dbReference type="ChEBI" id="CHEBI:78533"/>
        <dbReference type="ChEBI" id="CHEBI:456215"/>
        <dbReference type="EC" id="6.1.1.11"/>
    </reaction>
</comment>
<evidence type="ECO:0000256" key="9">
    <source>
        <dbReference type="ARBA" id="ARBA00023146"/>
    </source>
</evidence>
<dbReference type="EC" id="6.1.1.11" evidence="12"/>
<comment type="subcellular location">
    <subcellularLocation>
        <location evidence="1 12">Cytoplasm</location>
    </subcellularLocation>
</comment>
<evidence type="ECO:0000256" key="5">
    <source>
        <dbReference type="ARBA" id="ARBA00022598"/>
    </source>
</evidence>
<evidence type="ECO:0000313" key="18">
    <source>
        <dbReference type="Proteomes" id="UP000264589"/>
    </source>
</evidence>
<evidence type="ECO:0000256" key="14">
    <source>
        <dbReference type="PIRSR" id="PIRSR001529-2"/>
    </source>
</evidence>
<dbReference type="InterPro" id="IPR002317">
    <property type="entry name" value="Ser-tRNA-ligase_type_1"/>
</dbReference>
<dbReference type="Gene3D" id="3.30.930.10">
    <property type="entry name" value="Bira Bifunctional Protein, Domain 2"/>
    <property type="match status" value="1"/>
</dbReference>
<dbReference type="PIRSF" id="PIRSF001529">
    <property type="entry name" value="Ser-tRNA-synth_IIa"/>
    <property type="match status" value="1"/>
</dbReference>
<dbReference type="Gene3D" id="1.10.287.40">
    <property type="entry name" value="Serine-tRNA synthetase, tRNA binding domain"/>
    <property type="match status" value="1"/>
</dbReference>
<dbReference type="EMBL" id="QUQO01000001">
    <property type="protein sequence ID" value="RFB04686.1"/>
    <property type="molecule type" value="Genomic_DNA"/>
</dbReference>
<evidence type="ECO:0000256" key="3">
    <source>
        <dbReference type="ARBA" id="ARBA00010728"/>
    </source>
</evidence>
<dbReference type="GO" id="GO:0004828">
    <property type="term" value="F:serine-tRNA ligase activity"/>
    <property type="evidence" value="ECO:0007669"/>
    <property type="project" value="UniProtKB-UniRule"/>
</dbReference>
<feature type="binding site" evidence="12">
    <location>
        <begin position="229"/>
        <end position="231"/>
    </location>
    <ligand>
        <name>L-serine</name>
        <dbReference type="ChEBI" id="CHEBI:33384"/>
    </ligand>
</feature>
<evidence type="ECO:0000256" key="13">
    <source>
        <dbReference type="PIRSR" id="PIRSR001529-1"/>
    </source>
</evidence>
<comment type="caution">
    <text evidence="17">The sequence shown here is derived from an EMBL/GenBank/DDBJ whole genome shotgun (WGS) entry which is preliminary data.</text>
</comment>
<evidence type="ECO:0000256" key="1">
    <source>
        <dbReference type="ARBA" id="ARBA00004496"/>
    </source>
</evidence>
<name>A0A371RGV7_9PROT</name>
<dbReference type="OrthoDB" id="9804647at2"/>
<feature type="coiled-coil region" evidence="15">
    <location>
        <begin position="70"/>
        <end position="97"/>
    </location>
</feature>
<feature type="domain" description="Aminoacyl-transfer RNA synthetases class-II family profile" evidence="16">
    <location>
        <begin position="139"/>
        <end position="408"/>
    </location>
</feature>
<dbReference type="InterPro" id="IPR010978">
    <property type="entry name" value="tRNA-bd_arm"/>
</dbReference>
<keyword evidence="9 12" id="KW-0030">Aminoacyl-tRNA synthetase</keyword>
<dbReference type="PANTHER" id="PTHR43697:SF1">
    <property type="entry name" value="SERINE--TRNA LIGASE"/>
    <property type="match status" value="1"/>
</dbReference>
<feature type="binding site" evidence="12">
    <location>
        <position position="383"/>
    </location>
    <ligand>
        <name>L-serine</name>
        <dbReference type="ChEBI" id="CHEBI:33384"/>
    </ligand>
</feature>
<dbReference type="Proteomes" id="UP000264589">
    <property type="component" value="Unassembled WGS sequence"/>
</dbReference>
<dbReference type="PRINTS" id="PR00981">
    <property type="entry name" value="TRNASYNTHSER"/>
</dbReference>
<accession>A0A371RGV7</accession>
<comment type="similarity">
    <text evidence="3 12">Belongs to the class-II aminoacyl-tRNA synthetase family. Type-1 seryl-tRNA synthetase subfamily.</text>
</comment>
<dbReference type="PROSITE" id="PS50862">
    <property type="entry name" value="AA_TRNA_LIGASE_II"/>
    <property type="match status" value="1"/>
</dbReference>
<gene>
    <name evidence="12" type="primary">serS</name>
    <name evidence="17" type="ORF">DX908_04980</name>
</gene>
<evidence type="ECO:0000256" key="12">
    <source>
        <dbReference type="HAMAP-Rule" id="MF_00176"/>
    </source>
</evidence>
<dbReference type="GO" id="GO:0016260">
    <property type="term" value="P:selenocysteine biosynthetic process"/>
    <property type="evidence" value="ECO:0007669"/>
    <property type="project" value="UniProtKB-UniRule"/>
</dbReference>
<comment type="pathway">
    <text evidence="2 12">Aminoacyl-tRNA biosynthesis; selenocysteinyl-tRNA(Sec) biosynthesis; L-seryl-tRNA(Sec) from L-serine and tRNA(Sec): step 1/1.</text>
</comment>
<dbReference type="GO" id="GO:0005524">
    <property type="term" value="F:ATP binding"/>
    <property type="evidence" value="ECO:0007669"/>
    <property type="project" value="UniProtKB-UniRule"/>
</dbReference>
<dbReference type="InterPro" id="IPR045864">
    <property type="entry name" value="aa-tRNA-synth_II/BPL/LPL"/>
</dbReference>
<evidence type="ECO:0000256" key="10">
    <source>
        <dbReference type="ARBA" id="ARBA00047929"/>
    </source>
</evidence>
<dbReference type="SUPFAM" id="SSF55681">
    <property type="entry name" value="Class II aaRS and biotin synthetases"/>
    <property type="match status" value="1"/>
</dbReference>
<dbReference type="HAMAP" id="MF_00176">
    <property type="entry name" value="Ser_tRNA_synth_type1"/>
    <property type="match status" value="1"/>
</dbReference>
<dbReference type="GO" id="GO:0006434">
    <property type="term" value="P:seryl-tRNA aminoacylation"/>
    <property type="evidence" value="ECO:0007669"/>
    <property type="project" value="UniProtKB-UniRule"/>
</dbReference>
<feature type="binding site" evidence="13">
    <location>
        <position position="260"/>
    </location>
    <ligand>
        <name>L-serine</name>
        <dbReference type="ChEBI" id="CHEBI:33384"/>
    </ligand>
</feature>
<dbReference type="SUPFAM" id="SSF46589">
    <property type="entry name" value="tRNA-binding arm"/>
    <property type="match status" value="1"/>
</dbReference>
<evidence type="ECO:0000256" key="11">
    <source>
        <dbReference type="ARBA" id="ARBA00048823"/>
    </source>
</evidence>
<evidence type="ECO:0000256" key="6">
    <source>
        <dbReference type="ARBA" id="ARBA00022741"/>
    </source>
</evidence>
<keyword evidence="5 12" id="KW-0436">Ligase</keyword>
<dbReference type="UniPathway" id="UPA00906">
    <property type="reaction ID" value="UER00895"/>
</dbReference>
<reference evidence="17 18" key="1">
    <citation type="submission" date="2018-08" db="EMBL/GenBank/DDBJ databases">
        <title>Parvularcula sp. SM1705, isolated from surface water of the South Sea China.</title>
        <authorList>
            <person name="Sun L."/>
        </authorList>
    </citation>
    <scope>NUCLEOTIDE SEQUENCE [LARGE SCALE GENOMIC DNA]</scope>
    <source>
        <strain evidence="17 18">SM1705</strain>
    </source>
</reference>
<protein>
    <recommendedName>
        <fullName evidence="12">Serine--tRNA ligase</fullName>
        <ecNumber evidence="12">6.1.1.11</ecNumber>
    </recommendedName>
    <alternativeName>
        <fullName evidence="12">Seryl-tRNA synthetase</fullName>
        <shortName evidence="12">SerRS</shortName>
    </alternativeName>
    <alternativeName>
        <fullName evidence="12">Seryl-tRNA(Ser/Sec) synthetase</fullName>
    </alternativeName>
</protein>
<feature type="binding site" evidence="12 14">
    <location>
        <begin position="260"/>
        <end position="262"/>
    </location>
    <ligand>
        <name>ATP</name>
        <dbReference type="ChEBI" id="CHEBI:30616"/>
    </ligand>
</feature>
<dbReference type="Pfam" id="PF00587">
    <property type="entry name" value="tRNA-synt_2b"/>
    <property type="match status" value="1"/>
</dbReference>
<dbReference type="InterPro" id="IPR015866">
    <property type="entry name" value="Ser-tRNA-synth_1_N"/>
</dbReference>
<evidence type="ECO:0000313" key="17">
    <source>
        <dbReference type="EMBL" id="RFB04686.1"/>
    </source>
</evidence>
<evidence type="ECO:0000256" key="8">
    <source>
        <dbReference type="ARBA" id="ARBA00022917"/>
    </source>
</evidence>
<evidence type="ECO:0000259" key="16">
    <source>
        <dbReference type="PROSITE" id="PS50862"/>
    </source>
</evidence>
<comment type="catalytic activity">
    <reaction evidence="11 12">
        <text>tRNA(Ser) + L-serine + ATP = L-seryl-tRNA(Ser) + AMP + diphosphate + H(+)</text>
        <dbReference type="Rhea" id="RHEA:12292"/>
        <dbReference type="Rhea" id="RHEA-COMP:9669"/>
        <dbReference type="Rhea" id="RHEA-COMP:9703"/>
        <dbReference type="ChEBI" id="CHEBI:15378"/>
        <dbReference type="ChEBI" id="CHEBI:30616"/>
        <dbReference type="ChEBI" id="CHEBI:33019"/>
        <dbReference type="ChEBI" id="CHEBI:33384"/>
        <dbReference type="ChEBI" id="CHEBI:78442"/>
        <dbReference type="ChEBI" id="CHEBI:78533"/>
        <dbReference type="ChEBI" id="CHEBI:456215"/>
        <dbReference type="EC" id="6.1.1.11"/>
    </reaction>
</comment>
<feature type="binding site" evidence="12 14">
    <location>
        <begin position="347"/>
        <end position="350"/>
    </location>
    <ligand>
        <name>ATP</name>
        <dbReference type="ChEBI" id="CHEBI:30616"/>
    </ligand>
</feature>
<comment type="function">
    <text evidence="12">Catalyzes the attachment of serine to tRNA(Ser). Is also able to aminoacylate tRNA(Sec) with serine, to form the misacylated tRNA L-seryl-tRNA(Sec), which will be further converted into selenocysteinyl-tRNA(Sec).</text>
</comment>
<keyword evidence="15" id="KW-0175">Coiled coil</keyword>
<keyword evidence="18" id="KW-1185">Reference proteome</keyword>
<comment type="caution">
    <text evidence="12">Lacks conserved residue(s) required for the propagation of feature annotation.</text>
</comment>
<evidence type="ECO:0000256" key="15">
    <source>
        <dbReference type="SAM" id="Coils"/>
    </source>
</evidence>
<keyword evidence="8 12" id="KW-0648">Protein biosynthesis</keyword>
<dbReference type="InParanoid" id="A0A371RGV7"/>
<keyword evidence="6 12" id="KW-0547">Nucleotide-binding</keyword>
<evidence type="ECO:0000256" key="2">
    <source>
        <dbReference type="ARBA" id="ARBA00005045"/>
    </source>
</evidence>
<evidence type="ECO:0000256" key="7">
    <source>
        <dbReference type="ARBA" id="ARBA00022840"/>
    </source>
</evidence>
<feature type="binding site" evidence="12 13">
    <location>
        <position position="283"/>
    </location>
    <ligand>
        <name>L-serine</name>
        <dbReference type="ChEBI" id="CHEBI:33384"/>
    </ligand>
</feature>
<proteinExistence type="inferred from homology"/>
<dbReference type="InterPro" id="IPR006195">
    <property type="entry name" value="aa-tRNA-synth_II"/>
</dbReference>
<feature type="binding site" evidence="13">
    <location>
        <position position="229"/>
    </location>
    <ligand>
        <name>L-serine</name>
        <dbReference type="ChEBI" id="CHEBI:33384"/>
    </ligand>
</feature>
<evidence type="ECO:0000256" key="4">
    <source>
        <dbReference type="ARBA" id="ARBA00022490"/>
    </source>
</evidence>
<dbReference type="RefSeq" id="WP_116391319.1">
    <property type="nucleotide sequence ID" value="NZ_QUQO01000001.1"/>
</dbReference>
<dbReference type="Pfam" id="PF02403">
    <property type="entry name" value="Seryl_tRNA_N"/>
    <property type="match status" value="1"/>
</dbReference>
<sequence>MHDIRAIKDAPEKFDAAMAKRGAEIRAAELIALDEKRVANTKAMNDAQAAQKAASKKIGAAKASGDEVAAQAVMAEVASLKEEVQRLEQLDRELTDGLRTALLPIPNLLAEDVPEGADEDDNVEVRTWGTPTEIAAPKDHVELGENLGLMDFETAAKISGSRFVILKGDLAKLERAIAQFMLDLHTGEFGYSEYSPPILVNAHAMEGTGQLPKFEDDAFRTGDHFLTPTAEVSLTNTVREAILSEEELPLRMTAYTQCFRAEAGSAGRDTRGMIRMHQFGKVELVSVTTPEASWDEHERMTSCAEEVLKRLELPYRMVNLCAGDIGFGALKTYDIEVWLPAQNTYREISSCSNTGDFQARRMNARFRRGEKGKPEFVHTLNGSGLAVGRTMVAILENYQNEDGSITVPDVLKGFMGKDRIERAS</sequence>
<feature type="binding site" evidence="13">
    <location>
        <position position="381"/>
    </location>
    <ligand>
        <name>L-serine</name>
        <dbReference type="ChEBI" id="CHEBI:33384"/>
    </ligand>
</feature>
<dbReference type="AlphaFoldDB" id="A0A371RGV7"/>
<dbReference type="InterPro" id="IPR002314">
    <property type="entry name" value="aa-tRNA-synt_IIb"/>
</dbReference>
<keyword evidence="7 12" id="KW-0067">ATP-binding</keyword>
<dbReference type="PANTHER" id="PTHR43697">
    <property type="entry name" value="SERYL-TRNA SYNTHETASE"/>
    <property type="match status" value="1"/>
</dbReference>
<dbReference type="GO" id="GO:0005737">
    <property type="term" value="C:cytoplasm"/>
    <property type="evidence" value="ECO:0007669"/>
    <property type="project" value="UniProtKB-SubCell"/>
</dbReference>
<comment type="subunit">
    <text evidence="12">Homodimer. The tRNA molecule binds across the dimer.</text>
</comment>